<dbReference type="InterPro" id="IPR051131">
    <property type="entry name" value="NEK_Ser/Thr_kinase_NIMA"/>
</dbReference>
<evidence type="ECO:0000256" key="8">
    <source>
        <dbReference type="ARBA" id="ARBA00047899"/>
    </source>
</evidence>
<evidence type="ECO:0000256" key="7">
    <source>
        <dbReference type="ARBA" id="ARBA00022840"/>
    </source>
</evidence>
<dbReference type="Gene3D" id="3.30.200.20">
    <property type="entry name" value="Phosphorylase Kinase, domain 1"/>
    <property type="match status" value="1"/>
</dbReference>
<dbReference type="FunFam" id="3.30.200.20:FF:000097">
    <property type="entry name" value="Probable serine/threonine-protein kinase nek1"/>
    <property type="match status" value="1"/>
</dbReference>
<dbReference type="PROSITE" id="PS00107">
    <property type="entry name" value="PROTEIN_KINASE_ATP"/>
    <property type="match status" value="1"/>
</dbReference>
<reference evidence="13 14" key="1">
    <citation type="journal article" date="2012" name="Genome Biol.">
        <title>The genome of the polar eukaryotic microalga coccomyxa subellipsoidea reveals traits of cold adaptation.</title>
        <authorList>
            <person name="Blanc G."/>
            <person name="Agarkova I."/>
            <person name="Grimwood J."/>
            <person name="Kuo A."/>
            <person name="Brueggeman A."/>
            <person name="Dunigan D."/>
            <person name="Gurnon J."/>
            <person name="Ladunga I."/>
            <person name="Lindquist E."/>
            <person name="Lucas S."/>
            <person name="Pangilinan J."/>
            <person name="Proschold T."/>
            <person name="Salamov A."/>
            <person name="Schmutz J."/>
            <person name="Weeks D."/>
            <person name="Yamada T."/>
            <person name="Claverie J.M."/>
            <person name="Grigoriev I."/>
            <person name="Van Etten J."/>
            <person name="Lomsadze A."/>
            <person name="Borodovsky M."/>
        </authorList>
    </citation>
    <scope>NUCLEOTIDE SEQUENCE [LARGE SCALE GENOMIC DNA]</scope>
    <source>
        <strain evidence="13 14">C-169</strain>
    </source>
</reference>
<feature type="binding site" evidence="10">
    <location>
        <position position="36"/>
    </location>
    <ligand>
        <name>ATP</name>
        <dbReference type="ChEBI" id="CHEBI:30616"/>
    </ligand>
</feature>
<evidence type="ECO:0000313" key="14">
    <source>
        <dbReference type="Proteomes" id="UP000007264"/>
    </source>
</evidence>
<feature type="domain" description="Protein kinase" evidence="12">
    <location>
        <begin position="7"/>
        <end position="249"/>
    </location>
</feature>
<dbReference type="RefSeq" id="XP_005650323.1">
    <property type="nucleotide sequence ID" value="XM_005650266.1"/>
</dbReference>
<dbReference type="InterPro" id="IPR017441">
    <property type="entry name" value="Protein_kinase_ATP_BS"/>
</dbReference>
<dbReference type="GO" id="GO:0005524">
    <property type="term" value="F:ATP binding"/>
    <property type="evidence" value="ECO:0007669"/>
    <property type="project" value="UniProtKB-UniRule"/>
</dbReference>
<keyword evidence="6" id="KW-0418">Kinase</keyword>
<dbReference type="OrthoDB" id="248923at2759"/>
<dbReference type="InterPro" id="IPR008271">
    <property type="entry name" value="Ser/Thr_kinase_AS"/>
</dbReference>
<sequence>MDFWESHDRIKELGKGSYGLAILVRSKTSGREYVVKEVDISRMNRKDAAEAEQEAKILLALHHPNIVACSLSWVERGKLHIVMEYCSEAQLQDNCLVCAGDLQGFLKECRSTQLPEETILDWFIQMVLALKYMHERKILHRDFKTANVFMAEGGLLKVGDFGVSKVLSSTLALAKTTIGTPYYISPEICLNRPYNAKTDIWSLGCVVYEMLMLRHAFQAASINKLAEKIVQGRQAPRKSMQSYPSVACC</sequence>
<evidence type="ECO:0000256" key="2">
    <source>
        <dbReference type="ARBA" id="ARBA00012513"/>
    </source>
</evidence>
<comment type="catalytic activity">
    <reaction evidence="9">
        <text>L-seryl-[protein] + ATP = O-phospho-L-seryl-[protein] + ADP + H(+)</text>
        <dbReference type="Rhea" id="RHEA:17989"/>
        <dbReference type="Rhea" id="RHEA-COMP:9863"/>
        <dbReference type="Rhea" id="RHEA-COMP:11604"/>
        <dbReference type="ChEBI" id="CHEBI:15378"/>
        <dbReference type="ChEBI" id="CHEBI:29999"/>
        <dbReference type="ChEBI" id="CHEBI:30616"/>
        <dbReference type="ChEBI" id="CHEBI:83421"/>
        <dbReference type="ChEBI" id="CHEBI:456216"/>
        <dbReference type="EC" id="2.7.11.1"/>
    </reaction>
</comment>
<evidence type="ECO:0000256" key="4">
    <source>
        <dbReference type="ARBA" id="ARBA00022679"/>
    </source>
</evidence>
<dbReference type="PROSITE" id="PS00108">
    <property type="entry name" value="PROTEIN_KINASE_ST"/>
    <property type="match status" value="1"/>
</dbReference>
<gene>
    <name evidence="13" type="ORF">COCSUDRAFT_12672</name>
</gene>
<comment type="catalytic activity">
    <reaction evidence="8">
        <text>L-threonyl-[protein] + ATP = O-phospho-L-threonyl-[protein] + ADP + H(+)</text>
        <dbReference type="Rhea" id="RHEA:46608"/>
        <dbReference type="Rhea" id="RHEA-COMP:11060"/>
        <dbReference type="Rhea" id="RHEA-COMP:11605"/>
        <dbReference type="ChEBI" id="CHEBI:15378"/>
        <dbReference type="ChEBI" id="CHEBI:30013"/>
        <dbReference type="ChEBI" id="CHEBI:30616"/>
        <dbReference type="ChEBI" id="CHEBI:61977"/>
        <dbReference type="ChEBI" id="CHEBI:456216"/>
        <dbReference type="EC" id="2.7.11.1"/>
    </reaction>
</comment>
<keyword evidence="14" id="KW-1185">Reference proteome</keyword>
<dbReference type="PROSITE" id="PS50011">
    <property type="entry name" value="PROTEIN_KINASE_DOM"/>
    <property type="match status" value="1"/>
</dbReference>
<organism evidence="13 14">
    <name type="scientific">Coccomyxa subellipsoidea (strain C-169)</name>
    <name type="common">Green microalga</name>
    <dbReference type="NCBI Taxonomy" id="574566"/>
    <lineage>
        <taxon>Eukaryota</taxon>
        <taxon>Viridiplantae</taxon>
        <taxon>Chlorophyta</taxon>
        <taxon>core chlorophytes</taxon>
        <taxon>Trebouxiophyceae</taxon>
        <taxon>Trebouxiophyceae incertae sedis</taxon>
        <taxon>Coccomyxaceae</taxon>
        <taxon>Coccomyxa</taxon>
        <taxon>Coccomyxa subellipsoidea</taxon>
    </lineage>
</organism>
<evidence type="ECO:0000256" key="1">
    <source>
        <dbReference type="ARBA" id="ARBA00010886"/>
    </source>
</evidence>
<evidence type="ECO:0000256" key="6">
    <source>
        <dbReference type="ARBA" id="ARBA00022777"/>
    </source>
</evidence>
<dbReference type="EMBL" id="AGSI01000003">
    <property type="protein sequence ID" value="EIE25779.1"/>
    <property type="molecule type" value="Genomic_DNA"/>
</dbReference>
<dbReference type="PANTHER" id="PTHR44899:SF3">
    <property type="entry name" value="SERINE_THREONINE-PROTEIN KINASE NEK1"/>
    <property type="match status" value="1"/>
</dbReference>
<keyword evidence="3 11" id="KW-0723">Serine/threonine-protein kinase</keyword>
<dbReference type="InterPro" id="IPR011009">
    <property type="entry name" value="Kinase-like_dom_sf"/>
</dbReference>
<keyword evidence="4" id="KW-0808">Transferase</keyword>
<dbReference type="Gene3D" id="1.10.510.10">
    <property type="entry name" value="Transferase(Phosphotransferase) domain 1"/>
    <property type="match status" value="1"/>
</dbReference>
<name>I0Z560_COCSC</name>
<dbReference type="PIRSF" id="PIRSF000654">
    <property type="entry name" value="Integrin-linked_kinase"/>
    <property type="match status" value="1"/>
</dbReference>
<comment type="caution">
    <text evidence="13">The sequence shown here is derived from an EMBL/GenBank/DDBJ whole genome shotgun (WGS) entry which is preliminary data.</text>
</comment>
<evidence type="ECO:0000256" key="9">
    <source>
        <dbReference type="ARBA" id="ARBA00048679"/>
    </source>
</evidence>
<keyword evidence="7 10" id="KW-0067">ATP-binding</keyword>
<proteinExistence type="inferred from homology"/>
<dbReference type="PANTHER" id="PTHR44899">
    <property type="entry name" value="CAMK FAMILY PROTEIN KINASE"/>
    <property type="match status" value="1"/>
</dbReference>
<dbReference type="SUPFAM" id="SSF56112">
    <property type="entry name" value="Protein kinase-like (PK-like)"/>
    <property type="match status" value="1"/>
</dbReference>
<evidence type="ECO:0000256" key="10">
    <source>
        <dbReference type="PROSITE-ProRule" id="PRU10141"/>
    </source>
</evidence>
<dbReference type="STRING" id="574566.I0Z560"/>
<evidence type="ECO:0000256" key="5">
    <source>
        <dbReference type="ARBA" id="ARBA00022741"/>
    </source>
</evidence>
<protein>
    <recommendedName>
        <fullName evidence="2">non-specific serine/threonine protein kinase</fullName>
        <ecNumber evidence="2">2.7.11.1</ecNumber>
    </recommendedName>
</protein>
<dbReference type="eggNOG" id="KOG0589">
    <property type="taxonomic scope" value="Eukaryota"/>
</dbReference>
<dbReference type="Proteomes" id="UP000007264">
    <property type="component" value="Unassembled WGS sequence"/>
</dbReference>
<evidence type="ECO:0000259" key="12">
    <source>
        <dbReference type="PROSITE" id="PS50011"/>
    </source>
</evidence>
<dbReference type="GeneID" id="17043783"/>
<dbReference type="Pfam" id="PF00069">
    <property type="entry name" value="Pkinase"/>
    <property type="match status" value="1"/>
</dbReference>
<evidence type="ECO:0000256" key="3">
    <source>
        <dbReference type="ARBA" id="ARBA00022527"/>
    </source>
</evidence>
<dbReference type="AlphaFoldDB" id="I0Z560"/>
<evidence type="ECO:0000313" key="13">
    <source>
        <dbReference type="EMBL" id="EIE25779.1"/>
    </source>
</evidence>
<comment type="similarity">
    <text evidence="1">Belongs to the protein kinase superfamily. NEK Ser/Thr protein kinase family. NIMA subfamily.</text>
</comment>
<dbReference type="InterPro" id="IPR000719">
    <property type="entry name" value="Prot_kinase_dom"/>
</dbReference>
<dbReference type="GO" id="GO:0004674">
    <property type="term" value="F:protein serine/threonine kinase activity"/>
    <property type="evidence" value="ECO:0007669"/>
    <property type="project" value="UniProtKB-KW"/>
</dbReference>
<dbReference type="CDD" id="cd08215">
    <property type="entry name" value="STKc_Nek"/>
    <property type="match status" value="1"/>
</dbReference>
<keyword evidence="5 10" id="KW-0547">Nucleotide-binding</keyword>
<accession>I0Z560</accession>
<evidence type="ECO:0000256" key="11">
    <source>
        <dbReference type="RuleBase" id="RU000304"/>
    </source>
</evidence>
<dbReference type="EC" id="2.7.11.1" evidence="2"/>
<dbReference type="KEGG" id="csl:COCSUDRAFT_12672"/>